<proteinExistence type="predicted"/>
<evidence type="ECO:0000259" key="2">
    <source>
        <dbReference type="Pfam" id="PF16220"/>
    </source>
</evidence>
<feature type="domain" description="FecR N-terminal" evidence="2">
    <location>
        <begin position="12"/>
        <end position="53"/>
    </location>
</feature>
<dbReference type="Proteomes" id="UP000652567">
    <property type="component" value="Unassembled WGS sequence"/>
</dbReference>
<gene>
    <name evidence="3" type="ORF">C4F51_11550</name>
</gene>
<dbReference type="RefSeq" id="WP_193909900.1">
    <property type="nucleotide sequence ID" value="NZ_PRDL01000001.1"/>
</dbReference>
<name>A0A928V784_9GAMM</name>
<dbReference type="PANTHER" id="PTHR30273">
    <property type="entry name" value="PERIPLASMIC SIGNAL SENSOR AND SIGMA FACTOR ACTIVATOR FECR-RELATED"/>
    <property type="match status" value="1"/>
</dbReference>
<accession>A0A928V784</accession>
<organism evidence="3 4">
    <name type="scientific">Cellvibrio polysaccharolyticus</name>
    <dbReference type="NCBI Taxonomy" id="2082724"/>
    <lineage>
        <taxon>Bacteria</taxon>
        <taxon>Pseudomonadati</taxon>
        <taxon>Pseudomonadota</taxon>
        <taxon>Gammaproteobacteria</taxon>
        <taxon>Cellvibrionales</taxon>
        <taxon>Cellvibrionaceae</taxon>
        <taxon>Cellvibrio</taxon>
    </lineage>
</organism>
<dbReference type="PANTHER" id="PTHR30273:SF2">
    <property type="entry name" value="PROTEIN FECR"/>
    <property type="match status" value="1"/>
</dbReference>
<dbReference type="Pfam" id="PF16220">
    <property type="entry name" value="DUF4880"/>
    <property type="match status" value="1"/>
</dbReference>
<dbReference type="InterPro" id="IPR012373">
    <property type="entry name" value="Ferrdict_sens_TM"/>
</dbReference>
<sequence length="327" mass="37184">MSQPLPQHKVLQEAANWFATLSDELVSEQEKNQWQSWLDQHPDHRQAWCYVENISQRFNVARQQAGTSGTSTILNNSRMERIKRRQLMRNTMVVMLGGWLGWQYTPLPEVTARVAHRWRADHYTGIGDVRELALDDGGKLWLNTDTALDVHYSAGHRNLLLHSGEIYIETAVDPQQRPFTVTSQHGQIRALGTGFTVRQYKTDTQVSVYEGAVEITTRSGLKQRLNAGQQTLFNAHTIAAEARARPGHKSWSQGVIVAEDMTVQQLLDELGRYHTGHIGLHPALSKLRVTGTYPLHQPHHVLAMLENTLPLKVSRIFSWWITLEPTP</sequence>
<reference evidence="3" key="1">
    <citation type="submission" date="2018-07" db="EMBL/GenBank/DDBJ databases">
        <title>Genome assembly of strain Ka43.</title>
        <authorList>
            <person name="Kukolya J."/>
            <person name="Nagy I."/>
            <person name="Horvath B."/>
            <person name="Toth A."/>
        </authorList>
    </citation>
    <scope>NUCLEOTIDE SEQUENCE</scope>
    <source>
        <strain evidence="3">KB43</strain>
    </source>
</reference>
<evidence type="ECO:0000313" key="4">
    <source>
        <dbReference type="Proteomes" id="UP000652567"/>
    </source>
</evidence>
<protein>
    <submittedName>
        <fullName evidence="3">DUF4880 domain-containing protein</fullName>
    </submittedName>
</protein>
<dbReference type="InterPro" id="IPR006860">
    <property type="entry name" value="FecR"/>
</dbReference>
<dbReference type="GO" id="GO:0016989">
    <property type="term" value="F:sigma factor antagonist activity"/>
    <property type="evidence" value="ECO:0007669"/>
    <property type="project" value="TreeGrafter"/>
</dbReference>
<dbReference type="AlphaFoldDB" id="A0A928V784"/>
<evidence type="ECO:0000259" key="1">
    <source>
        <dbReference type="Pfam" id="PF04773"/>
    </source>
</evidence>
<keyword evidence="4" id="KW-1185">Reference proteome</keyword>
<dbReference type="PIRSF" id="PIRSF018266">
    <property type="entry name" value="FecR"/>
    <property type="match status" value="1"/>
</dbReference>
<dbReference type="Pfam" id="PF04773">
    <property type="entry name" value="FecR"/>
    <property type="match status" value="1"/>
</dbReference>
<dbReference type="EMBL" id="PRDL01000001">
    <property type="protein sequence ID" value="MBE8717819.1"/>
    <property type="molecule type" value="Genomic_DNA"/>
</dbReference>
<comment type="caution">
    <text evidence="3">The sequence shown here is derived from an EMBL/GenBank/DDBJ whole genome shotgun (WGS) entry which is preliminary data.</text>
</comment>
<dbReference type="InterPro" id="IPR032623">
    <property type="entry name" value="FecR_N"/>
</dbReference>
<dbReference type="Gene3D" id="2.60.120.1440">
    <property type="match status" value="1"/>
</dbReference>
<evidence type="ECO:0000313" key="3">
    <source>
        <dbReference type="EMBL" id="MBE8717819.1"/>
    </source>
</evidence>
<feature type="domain" description="FecR protein" evidence="1">
    <location>
        <begin position="122"/>
        <end position="214"/>
    </location>
</feature>